<protein>
    <submittedName>
        <fullName evidence="1">Uncharacterized protein</fullName>
    </submittedName>
</protein>
<dbReference type="RefSeq" id="WP_159341535.1">
    <property type="nucleotide sequence ID" value="NZ_CP024621.1"/>
</dbReference>
<dbReference type="KEGG" id="hmd:CTT34_05400"/>
<proteinExistence type="predicted"/>
<accession>A0A857GIS4</accession>
<organism evidence="1 2">
    <name type="scientific">Vreelandella aquamarina</name>
    <dbReference type="NCBI Taxonomy" id="77097"/>
    <lineage>
        <taxon>Bacteria</taxon>
        <taxon>Pseudomonadati</taxon>
        <taxon>Pseudomonadota</taxon>
        <taxon>Gammaproteobacteria</taxon>
        <taxon>Oceanospirillales</taxon>
        <taxon>Halomonadaceae</taxon>
        <taxon>Vreelandella</taxon>
    </lineage>
</organism>
<dbReference type="AlphaFoldDB" id="A0A857GIS4"/>
<gene>
    <name evidence="1" type="ORF">CTT34_05400</name>
</gene>
<evidence type="ECO:0000313" key="2">
    <source>
        <dbReference type="Proteomes" id="UP000463949"/>
    </source>
</evidence>
<reference evidence="1 2" key="1">
    <citation type="submission" date="2017-10" db="EMBL/GenBank/DDBJ databases">
        <title>Coral associated bacteria.</title>
        <authorList>
            <person name="Wang X."/>
        </authorList>
    </citation>
    <scope>NUCLEOTIDE SEQUENCE [LARGE SCALE GENOMIC DNA]</scope>
    <source>
        <strain evidence="1 2">SCSIO 43005</strain>
    </source>
</reference>
<dbReference type="OrthoDB" id="6171348at2"/>
<dbReference type="Proteomes" id="UP000463949">
    <property type="component" value="Chromosome"/>
</dbReference>
<evidence type="ECO:0000313" key="1">
    <source>
        <dbReference type="EMBL" id="QHD49172.1"/>
    </source>
</evidence>
<dbReference type="EMBL" id="CP024621">
    <property type="protein sequence ID" value="QHD49172.1"/>
    <property type="molecule type" value="Genomic_DNA"/>
</dbReference>
<name>A0A857GIS4_9GAMM</name>
<sequence>MSAAHKIKKFRYSLRDTPTGEPTIVFEIRHQFQGAKIGLTPSDTVELWLTYAEMPHVIDHLMDERTWEAHRKAILNLLASHFTPPPR</sequence>